<evidence type="ECO:0000313" key="1">
    <source>
        <dbReference type="EMBL" id="NER29080.1"/>
    </source>
</evidence>
<reference evidence="1" key="1">
    <citation type="submission" date="2019-11" db="EMBL/GenBank/DDBJ databases">
        <title>Genomic insights into an expanded diversity of filamentous marine cyanobacteria reveals the extraordinary biosynthetic potential of Moorea and Okeania.</title>
        <authorList>
            <person name="Ferreira Leao T."/>
            <person name="Wang M."/>
            <person name="Moss N."/>
            <person name="Da Silva R."/>
            <person name="Sanders J."/>
            <person name="Nurk S."/>
            <person name="Gurevich A."/>
            <person name="Humphrey G."/>
            <person name="Reher R."/>
            <person name="Zhu Q."/>
            <person name="Belda-Ferre P."/>
            <person name="Glukhov E."/>
            <person name="Rex R."/>
            <person name="Dorrestein P.C."/>
            <person name="Knight R."/>
            <person name="Pevzner P."/>
            <person name="Gerwick W.H."/>
            <person name="Gerwick L."/>
        </authorList>
    </citation>
    <scope>NUCLEOTIDE SEQUENCE</scope>
    <source>
        <strain evidence="1">SIO1C4</strain>
    </source>
</reference>
<accession>A0A6B3NBW8</accession>
<sequence>MRKNRNFGKAKHINHVSKVSPGTLAAMQKLFGINLNEFIKAVYGDHKSIQKLADMGRLSEVAQTNLEPALKAAKLSIETTRDINKAIAELVKQSATSGKQVTGAIFDSQIAEKKFKNQLTEARAKYINDVSAETARHLHNSHLIKMRGVTSDLTALVRYQTEVRKEQNKLPLANQQAAVDFDKTVAQQLWARGSEADLSKIPKPNYRKQNPRGITIFGRFKKWMGI</sequence>
<organism evidence="1">
    <name type="scientific">Symploca sp. SIO1C4</name>
    <dbReference type="NCBI Taxonomy" id="2607765"/>
    <lineage>
        <taxon>Bacteria</taxon>
        <taxon>Bacillati</taxon>
        <taxon>Cyanobacteriota</taxon>
        <taxon>Cyanophyceae</taxon>
        <taxon>Coleofasciculales</taxon>
        <taxon>Coleofasciculaceae</taxon>
        <taxon>Symploca</taxon>
    </lineage>
</organism>
<comment type="caution">
    <text evidence="1">The sequence shown here is derived from an EMBL/GenBank/DDBJ whole genome shotgun (WGS) entry which is preliminary data.</text>
</comment>
<proteinExistence type="predicted"/>
<dbReference type="EMBL" id="JAAHFQ010000306">
    <property type="protein sequence ID" value="NER29080.1"/>
    <property type="molecule type" value="Genomic_DNA"/>
</dbReference>
<dbReference type="AlphaFoldDB" id="A0A6B3NBW8"/>
<protein>
    <submittedName>
        <fullName evidence="1">Uncharacterized protein</fullName>
    </submittedName>
</protein>
<gene>
    <name evidence="1" type="ORF">F6J89_15950</name>
</gene>
<name>A0A6B3NBW8_9CYAN</name>